<dbReference type="GO" id="GO:0016887">
    <property type="term" value="F:ATP hydrolysis activity"/>
    <property type="evidence" value="ECO:0007669"/>
    <property type="project" value="RHEA"/>
</dbReference>
<dbReference type="GO" id="GO:0003677">
    <property type="term" value="F:DNA binding"/>
    <property type="evidence" value="ECO:0007669"/>
    <property type="project" value="InterPro"/>
</dbReference>
<protein>
    <recommendedName>
        <fullName evidence="8">DNA 3'-5' helicase</fullName>
        <ecNumber evidence="8">5.6.2.4</ecNumber>
    </recommendedName>
</protein>
<evidence type="ECO:0000256" key="7">
    <source>
        <dbReference type="ARBA" id="ARBA00034617"/>
    </source>
</evidence>
<accession>A0A556C9F2</accession>
<dbReference type="GO" id="GO:0033202">
    <property type="term" value="C:DNA helicase complex"/>
    <property type="evidence" value="ECO:0007669"/>
    <property type="project" value="TreeGrafter"/>
</dbReference>
<evidence type="ECO:0000256" key="8">
    <source>
        <dbReference type="ARBA" id="ARBA00034808"/>
    </source>
</evidence>
<dbReference type="GO" id="GO:0000725">
    <property type="term" value="P:recombinational repair"/>
    <property type="evidence" value="ECO:0007669"/>
    <property type="project" value="TreeGrafter"/>
</dbReference>
<evidence type="ECO:0000313" key="13">
    <source>
        <dbReference type="Proteomes" id="UP000316406"/>
    </source>
</evidence>
<dbReference type="PANTHER" id="PTHR11070:SF59">
    <property type="entry name" value="DNA 3'-5' HELICASE"/>
    <property type="match status" value="1"/>
</dbReference>
<comment type="similarity">
    <text evidence="1">Belongs to the helicase family. UvrD subfamily.</text>
</comment>
<keyword evidence="13" id="KW-1185">Reference proteome</keyword>
<organism evidence="12 13">
    <name type="scientific">Brevibacterium aurantiacum</name>
    <dbReference type="NCBI Taxonomy" id="273384"/>
    <lineage>
        <taxon>Bacteria</taxon>
        <taxon>Bacillati</taxon>
        <taxon>Actinomycetota</taxon>
        <taxon>Actinomycetes</taxon>
        <taxon>Micrococcales</taxon>
        <taxon>Brevibacteriaceae</taxon>
        <taxon>Brevibacterium</taxon>
    </lineage>
</organism>
<feature type="binding site" evidence="10">
    <location>
        <begin position="23"/>
        <end position="30"/>
    </location>
    <ligand>
        <name>ATP</name>
        <dbReference type="ChEBI" id="CHEBI:30616"/>
    </ligand>
</feature>
<evidence type="ECO:0000259" key="11">
    <source>
        <dbReference type="PROSITE" id="PS51198"/>
    </source>
</evidence>
<keyword evidence="6" id="KW-0413">Isomerase</keyword>
<proteinExistence type="inferred from homology"/>
<sequence length="560" mass="62002">MVTPTPSQIKIRDHMARDLLVVAPAGCGKTEALALRVDGLLRRGDVKLPRKILVVTFSNRAKDNIRGRLRAYLGVTQLRDHVTVVNFHGLSARIFKAHANVIGLDPSMILPESDWVKEECNRKCLDYPVAKRAQDALRDAKLEPRTDADIDAHLVQNREIEALEIERDRVAAGRLTYDDLPRLAELTLADDRVAELYREHFGAVIVDEFQDLTPQQLRIVNSIGYRRTTFAGDLAQGIYGFTGAKPIEVHSRITEECTEAVTFAESHRSSPAVLAAVNSLIPLTGGTPLTAADEASWPGGGLFATARFPSAEAEAEWVANVARRLASKVPDHRIGIMARTQKRRKFVEDALTSASIDYMRWDDGVLDTDTARAMRLMLGHFNLSAYERAKDKISYLRGESGLEAVAEASTRQSLVDALGWCYELLREGVSAGEIRARIKVGDAETLVTKPGVHVLNGHVGKGQQFDWAMVIGAEDGSIPSYLAKTAEEQAEEARILSVMISRARHGAFVTYADEVQITPKWRKPHHPSPYFAQLSMANPLGGQHLWDWLRNADWPAIAAR</sequence>
<evidence type="ECO:0000256" key="9">
    <source>
        <dbReference type="ARBA" id="ARBA00048988"/>
    </source>
</evidence>
<reference evidence="12 13" key="1">
    <citation type="submission" date="2019-07" db="EMBL/GenBank/DDBJ databases">
        <title>Draft genome sequence of Brevibacterium aurantiacum XU54 isolated from Xinjiang China.</title>
        <authorList>
            <person name="Xu X."/>
        </authorList>
    </citation>
    <scope>NUCLEOTIDE SEQUENCE [LARGE SCALE GENOMIC DNA]</scope>
    <source>
        <strain evidence="12 13">XU54</strain>
    </source>
</reference>
<dbReference type="AlphaFoldDB" id="A0A556C9F2"/>
<keyword evidence="3 10" id="KW-0378">Hydrolase</keyword>
<dbReference type="Gene3D" id="1.10.10.160">
    <property type="match status" value="1"/>
</dbReference>
<dbReference type="RefSeq" id="WP_143923404.1">
    <property type="nucleotide sequence ID" value="NZ_VLTK01000009.1"/>
</dbReference>
<keyword evidence="2 10" id="KW-0547">Nucleotide-binding</keyword>
<evidence type="ECO:0000313" key="12">
    <source>
        <dbReference type="EMBL" id="TSI14092.1"/>
    </source>
</evidence>
<evidence type="ECO:0000256" key="2">
    <source>
        <dbReference type="ARBA" id="ARBA00022741"/>
    </source>
</evidence>
<dbReference type="Pfam" id="PF00580">
    <property type="entry name" value="UvrD-helicase"/>
    <property type="match status" value="1"/>
</dbReference>
<dbReference type="PROSITE" id="PS51198">
    <property type="entry name" value="UVRD_HELICASE_ATP_BIND"/>
    <property type="match status" value="1"/>
</dbReference>
<dbReference type="GO" id="GO:0005829">
    <property type="term" value="C:cytosol"/>
    <property type="evidence" value="ECO:0007669"/>
    <property type="project" value="TreeGrafter"/>
</dbReference>
<comment type="caution">
    <text evidence="12">The sequence shown here is derived from an EMBL/GenBank/DDBJ whole genome shotgun (WGS) entry which is preliminary data.</text>
</comment>
<gene>
    <name evidence="12" type="ORF">FO013_15180</name>
</gene>
<dbReference type="GO" id="GO:0005524">
    <property type="term" value="F:ATP binding"/>
    <property type="evidence" value="ECO:0007669"/>
    <property type="project" value="UniProtKB-UniRule"/>
</dbReference>
<dbReference type="Pfam" id="PF13361">
    <property type="entry name" value="UvrD_C"/>
    <property type="match status" value="1"/>
</dbReference>
<evidence type="ECO:0000256" key="10">
    <source>
        <dbReference type="PROSITE-ProRule" id="PRU00560"/>
    </source>
</evidence>
<dbReference type="OrthoDB" id="9810135at2"/>
<evidence type="ECO:0000256" key="6">
    <source>
        <dbReference type="ARBA" id="ARBA00023235"/>
    </source>
</evidence>
<dbReference type="InterPro" id="IPR014017">
    <property type="entry name" value="DNA_helicase_UvrD-like_C"/>
</dbReference>
<dbReference type="Proteomes" id="UP000316406">
    <property type="component" value="Unassembled WGS sequence"/>
</dbReference>
<evidence type="ECO:0000256" key="5">
    <source>
        <dbReference type="ARBA" id="ARBA00022840"/>
    </source>
</evidence>
<comment type="catalytic activity">
    <reaction evidence="9">
        <text>ATP + H2O = ADP + phosphate + H(+)</text>
        <dbReference type="Rhea" id="RHEA:13065"/>
        <dbReference type="ChEBI" id="CHEBI:15377"/>
        <dbReference type="ChEBI" id="CHEBI:15378"/>
        <dbReference type="ChEBI" id="CHEBI:30616"/>
        <dbReference type="ChEBI" id="CHEBI:43474"/>
        <dbReference type="ChEBI" id="CHEBI:456216"/>
        <dbReference type="EC" id="5.6.2.4"/>
    </reaction>
</comment>
<keyword evidence="4 10" id="KW-0347">Helicase</keyword>
<dbReference type="InterPro" id="IPR027417">
    <property type="entry name" value="P-loop_NTPase"/>
</dbReference>
<evidence type="ECO:0000256" key="1">
    <source>
        <dbReference type="ARBA" id="ARBA00009922"/>
    </source>
</evidence>
<dbReference type="InterPro" id="IPR014016">
    <property type="entry name" value="UvrD-like_ATP-bd"/>
</dbReference>
<feature type="domain" description="UvrD-like helicase ATP-binding" evidence="11">
    <location>
        <begin position="2"/>
        <end position="270"/>
    </location>
</feature>
<dbReference type="EMBL" id="VLTK01000009">
    <property type="protein sequence ID" value="TSI14092.1"/>
    <property type="molecule type" value="Genomic_DNA"/>
</dbReference>
<dbReference type="PANTHER" id="PTHR11070">
    <property type="entry name" value="UVRD / RECB / PCRA DNA HELICASE FAMILY MEMBER"/>
    <property type="match status" value="1"/>
</dbReference>
<dbReference type="SUPFAM" id="SSF52540">
    <property type="entry name" value="P-loop containing nucleoside triphosphate hydrolases"/>
    <property type="match status" value="1"/>
</dbReference>
<evidence type="ECO:0000256" key="4">
    <source>
        <dbReference type="ARBA" id="ARBA00022806"/>
    </source>
</evidence>
<dbReference type="InterPro" id="IPR013986">
    <property type="entry name" value="DExx_box_DNA_helicase_dom_sf"/>
</dbReference>
<name>A0A556C9F2_BREAU</name>
<dbReference type="InterPro" id="IPR000212">
    <property type="entry name" value="DNA_helicase_UvrD/REP"/>
</dbReference>
<dbReference type="EC" id="5.6.2.4" evidence="8"/>
<evidence type="ECO:0000256" key="3">
    <source>
        <dbReference type="ARBA" id="ARBA00022801"/>
    </source>
</evidence>
<comment type="catalytic activity">
    <reaction evidence="7">
        <text>Couples ATP hydrolysis with the unwinding of duplex DNA by translocating in the 3'-5' direction.</text>
        <dbReference type="EC" id="5.6.2.4"/>
    </reaction>
</comment>
<dbReference type="Gene3D" id="3.40.50.300">
    <property type="entry name" value="P-loop containing nucleotide triphosphate hydrolases"/>
    <property type="match status" value="3"/>
</dbReference>
<dbReference type="GO" id="GO:0043138">
    <property type="term" value="F:3'-5' DNA helicase activity"/>
    <property type="evidence" value="ECO:0007669"/>
    <property type="project" value="UniProtKB-EC"/>
</dbReference>
<keyword evidence="5 10" id="KW-0067">ATP-binding</keyword>